<dbReference type="InterPro" id="IPR029063">
    <property type="entry name" value="SAM-dependent_MTases_sf"/>
</dbReference>
<dbReference type="GO" id="GO:0032259">
    <property type="term" value="P:methylation"/>
    <property type="evidence" value="ECO:0007669"/>
    <property type="project" value="UniProtKB-KW"/>
</dbReference>
<gene>
    <name evidence="4" type="ORF">ACFOE0_08575</name>
</gene>
<sequence>MRVVNQTDNQIVSGNHSQEVAHRFSMAANSYDRHNVLQRETASRLLTSLSECHTLLDIGAGPGTDLPLATNVLAVDIAPGMLRRLRQHYPNYQTLCADAQNLPLAEQCCDSIYSNLALQWCPDLSAALAEIHRVLKPGAECHVSLVVDGSLPQLGQLGLRCNAFPSAAEVQAVLRALPWQQLSVETSQYRFYFDSLKPLLMSVKGVGASARFSNKDELIETDREKSHSVADNLKPAGLKGKAYWQTLVNAAEALRESGGIPLSYQILFIHARK</sequence>
<dbReference type="RefSeq" id="WP_248937647.1">
    <property type="nucleotide sequence ID" value="NZ_JAKILF010000012.1"/>
</dbReference>
<dbReference type="GO" id="GO:0008168">
    <property type="term" value="F:methyltransferase activity"/>
    <property type="evidence" value="ECO:0007669"/>
    <property type="project" value="UniProtKB-KW"/>
</dbReference>
<dbReference type="PANTHER" id="PTHR13090:SF1">
    <property type="entry name" value="ARGININE-HYDROXYLASE NDUFAF5, MITOCHONDRIAL"/>
    <property type="match status" value="1"/>
</dbReference>
<organism evidence="4 5">
    <name type="scientific">Shewanella submarina</name>
    <dbReference type="NCBI Taxonomy" id="2016376"/>
    <lineage>
        <taxon>Bacteria</taxon>
        <taxon>Pseudomonadati</taxon>
        <taxon>Pseudomonadota</taxon>
        <taxon>Gammaproteobacteria</taxon>
        <taxon>Alteromonadales</taxon>
        <taxon>Shewanellaceae</taxon>
        <taxon>Shewanella</taxon>
    </lineage>
</organism>
<evidence type="ECO:0000256" key="1">
    <source>
        <dbReference type="ARBA" id="ARBA00022603"/>
    </source>
</evidence>
<proteinExistence type="predicted"/>
<dbReference type="SUPFAM" id="SSF53335">
    <property type="entry name" value="S-adenosyl-L-methionine-dependent methyltransferases"/>
    <property type="match status" value="1"/>
</dbReference>
<evidence type="ECO:0000256" key="2">
    <source>
        <dbReference type="ARBA" id="ARBA00022679"/>
    </source>
</evidence>
<dbReference type="InterPro" id="IPR050602">
    <property type="entry name" value="Malonyl-ACP_OMT"/>
</dbReference>
<accession>A0ABV7GCM8</accession>
<dbReference type="PANTHER" id="PTHR13090">
    <property type="entry name" value="ARGININE-HYDROXYLASE NDUFAF5, MITOCHONDRIAL"/>
    <property type="match status" value="1"/>
</dbReference>
<dbReference type="Proteomes" id="UP001595621">
    <property type="component" value="Unassembled WGS sequence"/>
</dbReference>
<protein>
    <submittedName>
        <fullName evidence="4">Methyltransferase domain-containing protein</fullName>
    </submittedName>
</protein>
<comment type="caution">
    <text evidence="4">The sequence shown here is derived from an EMBL/GenBank/DDBJ whole genome shotgun (WGS) entry which is preliminary data.</text>
</comment>
<evidence type="ECO:0000259" key="3">
    <source>
        <dbReference type="Pfam" id="PF08241"/>
    </source>
</evidence>
<name>A0ABV7GCM8_9GAMM</name>
<feature type="domain" description="Methyltransferase type 11" evidence="3">
    <location>
        <begin position="56"/>
        <end position="140"/>
    </location>
</feature>
<dbReference type="Gene3D" id="3.40.50.150">
    <property type="entry name" value="Vaccinia Virus protein VP39"/>
    <property type="match status" value="1"/>
</dbReference>
<dbReference type="CDD" id="cd02440">
    <property type="entry name" value="AdoMet_MTases"/>
    <property type="match status" value="1"/>
</dbReference>
<dbReference type="InterPro" id="IPR013216">
    <property type="entry name" value="Methyltransf_11"/>
</dbReference>
<keyword evidence="5" id="KW-1185">Reference proteome</keyword>
<keyword evidence="1 4" id="KW-0489">Methyltransferase</keyword>
<evidence type="ECO:0000313" key="4">
    <source>
        <dbReference type="EMBL" id="MFC3138241.1"/>
    </source>
</evidence>
<dbReference type="EMBL" id="JBHRTD010000010">
    <property type="protein sequence ID" value="MFC3138241.1"/>
    <property type="molecule type" value="Genomic_DNA"/>
</dbReference>
<dbReference type="Pfam" id="PF08241">
    <property type="entry name" value="Methyltransf_11"/>
    <property type="match status" value="1"/>
</dbReference>
<evidence type="ECO:0000313" key="5">
    <source>
        <dbReference type="Proteomes" id="UP001595621"/>
    </source>
</evidence>
<keyword evidence="2" id="KW-0808">Transferase</keyword>
<reference evidence="5" key="1">
    <citation type="journal article" date="2019" name="Int. J. Syst. Evol. Microbiol.">
        <title>The Global Catalogue of Microorganisms (GCM) 10K type strain sequencing project: providing services to taxonomists for standard genome sequencing and annotation.</title>
        <authorList>
            <consortium name="The Broad Institute Genomics Platform"/>
            <consortium name="The Broad Institute Genome Sequencing Center for Infectious Disease"/>
            <person name="Wu L."/>
            <person name="Ma J."/>
        </authorList>
    </citation>
    <scope>NUCLEOTIDE SEQUENCE [LARGE SCALE GENOMIC DNA]</scope>
    <source>
        <strain evidence="5">KCTC 52277</strain>
    </source>
</reference>